<dbReference type="Proteomes" id="UP001062846">
    <property type="component" value="Chromosome 10"/>
</dbReference>
<organism evidence="1 2">
    <name type="scientific">Rhododendron molle</name>
    <name type="common">Chinese azalea</name>
    <name type="synonym">Azalea mollis</name>
    <dbReference type="NCBI Taxonomy" id="49168"/>
    <lineage>
        <taxon>Eukaryota</taxon>
        <taxon>Viridiplantae</taxon>
        <taxon>Streptophyta</taxon>
        <taxon>Embryophyta</taxon>
        <taxon>Tracheophyta</taxon>
        <taxon>Spermatophyta</taxon>
        <taxon>Magnoliopsida</taxon>
        <taxon>eudicotyledons</taxon>
        <taxon>Gunneridae</taxon>
        <taxon>Pentapetalae</taxon>
        <taxon>asterids</taxon>
        <taxon>Ericales</taxon>
        <taxon>Ericaceae</taxon>
        <taxon>Ericoideae</taxon>
        <taxon>Rhodoreae</taxon>
        <taxon>Rhododendron</taxon>
    </lineage>
</organism>
<name>A0ACC0M103_RHOML</name>
<keyword evidence="2" id="KW-1185">Reference proteome</keyword>
<accession>A0ACC0M103</accession>
<proteinExistence type="predicted"/>
<sequence length="354" mass="38068">MDQPINLSSLLNIPGAGRGRGRGTSRGRGRSQSPAPSHGRRGPAQQDAPPGFSPEEIEASHRDKRQRLDASSVEQPSSQLAAPQTPLWAPQFMHGGRPVTVHDSVESEGTALALSQAFMLPGDMQKVIASSPDNLLGSFMSHSAKTMQKMVAMVQKLGQSEPQRARLASENAKLQNTIVRLERERNQARGLADELRNKLEGAEDSLNQTLTELEASKNEAKTSYQLGYNEGIRVATESYTEQMPGIQDQVFEAGWLACLTKSGAPESSLLWTEIDLPSTRVVADEQDEVGEENNVESEPIAQIAEQTGNDAAVEDGTNPGQKEASGGAPESTPVVENVTAPDSPPVIQDLTNEE</sequence>
<comment type="caution">
    <text evidence="1">The sequence shown here is derived from an EMBL/GenBank/DDBJ whole genome shotgun (WGS) entry which is preliminary data.</text>
</comment>
<gene>
    <name evidence="1" type="ORF">RHMOL_Rhmol10G0108600</name>
</gene>
<dbReference type="EMBL" id="CM046397">
    <property type="protein sequence ID" value="KAI8534671.1"/>
    <property type="molecule type" value="Genomic_DNA"/>
</dbReference>
<evidence type="ECO:0000313" key="2">
    <source>
        <dbReference type="Proteomes" id="UP001062846"/>
    </source>
</evidence>
<protein>
    <submittedName>
        <fullName evidence="1">Uncharacterized protein</fullName>
    </submittedName>
</protein>
<reference evidence="1" key="1">
    <citation type="submission" date="2022-02" db="EMBL/GenBank/DDBJ databases">
        <title>Plant Genome Project.</title>
        <authorList>
            <person name="Zhang R.-G."/>
        </authorList>
    </citation>
    <scope>NUCLEOTIDE SEQUENCE</scope>
    <source>
        <strain evidence="1">AT1</strain>
    </source>
</reference>
<evidence type="ECO:0000313" key="1">
    <source>
        <dbReference type="EMBL" id="KAI8534671.1"/>
    </source>
</evidence>